<dbReference type="EMBL" id="LAZR01028983">
    <property type="protein sequence ID" value="KKL60923.1"/>
    <property type="molecule type" value="Genomic_DNA"/>
</dbReference>
<dbReference type="AlphaFoldDB" id="A0A0F9DGW2"/>
<sequence length="271" mass="31909">MFSLGKPPTCEKCRSNITLSQYTLRTRLCGKCIEKIKREKEKFQKLLGLDNLVINIIPIYDAHSTSSMENGVRTIEYCYNHPEYELIHELGHFLLSEKTKYEKFVSPPPSKCNEEIFFYSNAILDDFADSNWVEIDNLYTYYMKYVKVILSGMKNIPTQATLRSILEGFLKFYISFNYIIRKDDKKKLQVELTNALEILKKYCINQSILIYKKTRLNTKIFKSIEAELSKFETVKDTSDNKIITKFMYNVLRLIPFLSENILKNEIKLIYP</sequence>
<comment type="caution">
    <text evidence="1">The sequence shown here is derived from an EMBL/GenBank/DDBJ whole genome shotgun (WGS) entry which is preliminary data.</text>
</comment>
<protein>
    <submittedName>
        <fullName evidence="1">Uncharacterized protein</fullName>
    </submittedName>
</protein>
<gene>
    <name evidence="1" type="ORF">LCGC14_2200480</name>
</gene>
<evidence type="ECO:0000313" key="1">
    <source>
        <dbReference type="EMBL" id="KKL60923.1"/>
    </source>
</evidence>
<accession>A0A0F9DGW2</accession>
<proteinExistence type="predicted"/>
<organism evidence="1">
    <name type="scientific">marine sediment metagenome</name>
    <dbReference type="NCBI Taxonomy" id="412755"/>
    <lineage>
        <taxon>unclassified sequences</taxon>
        <taxon>metagenomes</taxon>
        <taxon>ecological metagenomes</taxon>
    </lineage>
</organism>
<reference evidence="1" key="1">
    <citation type="journal article" date="2015" name="Nature">
        <title>Complex archaea that bridge the gap between prokaryotes and eukaryotes.</title>
        <authorList>
            <person name="Spang A."/>
            <person name="Saw J.H."/>
            <person name="Jorgensen S.L."/>
            <person name="Zaremba-Niedzwiedzka K."/>
            <person name="Martijn J."/>
            <person name="Lind A.E."/>
            <person name="van Eijk R."/>
            <person name="Schleper C."/>
            <person name="Guy L."/>
            <person name="Ettema T.J."/>
        </authorList>
    </citation>
    <scope>NUCLEOTIDE SEQUENCE</scope>
</reference>
<name>A0A0F9DGW2_9ZZZZ</name>